<comment type="caution">
    <text evidence="2">The sequence shown here is derived from an EMBL/GenBank/DDBJ whole genome shotgun (WGS) entry which is preliminary data.</text>
</comment>
<sequence>MIDFNRPAYTGKEMEYIQDAVQRGMLCGDGEYTKRCSRWMEERFHTAHVMLTTSCTHALEMAAYLSDIQPGDEVIMPAYTFVSTADAFVLRGARIVFVDIRPDTMNIDEDLIEPAITEKTKAIVVVHYAGVSCEMDKILQIAHKYGLKVVEDAAQGVNAYYKGKALGTIGDFGCYSFHETKNYTMGEGGAILFDKDEYQEKAEILREKGTDRSKFFRGQVDKYRWMDYGSSYLPSELNAAYLYAQLEVCDQIQDKRMEIWNYYHRELEALEKEGKITRPVIPEGCIHNAHMYYLKVRDMEVRTKLIHYLREKGICSVFHYIPLHTAPAGQKFGRFAGEDRYTTKESEKLLRLPMFYNLDMKDVEYVTEQLKSFKEY</sequence>
<dbReference type="SUPFAM" id="SSF53383">
    <property type="entry name" value="PLP-dependent transferases"/>
    <property type="match status" value="1"/>
</dbReference>
<keyword evidence="2" id="KW-0808">Transferase</keyword>
<dbReference type="PANTHER" id="PTHR30244">
    <property type="entry name" value="TRANSAMINASE"/>
    <property type="match status" value="1"/>
</dbReference>
<dbReference type="InterPro" id="IPR015424">
    <property type="entry name" value="PyrdxlP-dep_Trfase"/>
</dbReference>
<dbReference type="RefSeq" id="WP_158421457.1">
    <property type="nucleotide sequence ID" value="NZ_JAOQJL010000013.1"/>
</dbReference>
<accession>A0ABT2TT12</accession>
<gene>
    <name evidence="2" type="primary">rffA</name>
    <name evidence="2" type="synonym">fcnA</name>
    <name evidence="2" type="synonym">wecE</name>
    <name evidence="2" type="ORF">OCV61_08140</name>
</gene>
<dbReference type="PIRSF" id="PIRSF000390">
    <property type="entry name" value="PLP_StrS"/>
    <property type="match status" value="1"/>
</dbReference>
<dbReference type="Gene3D" id="3.40.640.10">
    <property type="entry name" value="Type I PLP-dependent aspartate aminotransferase-like (Major domain)"/>
    <property type="match status" value="1"/>
</dbReference>
<dbReference type="NCBIfam" id="NF008687">
    <property type="entry name" value="PRK11706.1"/>
    <property type="match status" value="1"/>
</dbReference>
<dbReference type="NCBIfam" id="TIGR02379">
    <property type="entry name" value="ECA_wecE"/>
    <property type="match status" value="1"/>
</dbReference>
<dbReference type="Gene3D" id="3.90.1150.10">
    <property type="entry name" value="Aspartate Aminotransferase, domain 1"/>
    <property type="match status" value="1"/>
</dbReference>
<dbReference type="InterPro" id="IPR012749">
    <property type="entry name" value="WecE-like"/>
</dbReference>
<comment type="similarity">
    <text evidence="1">Belongs to the DegT/DnrJ/EryC1 family.</text>
</comment>
<dbReference type="EMBL" id="JAOQJL010000013">
    <property type="protein sequence ID" value="MCU6765383.1"/>
    <property type="molecule type" value="Genomic_DNA"/>
</dbReference>
<keyword evidence="3" id="KW-1185">Reference proteome</keyword>
<dbReference type="Proteomes" id="UP001652409">
    <property type="component" value="Unassembled WGS sequence"/>
</dbReference>
<evidence type="ECO:0000313" key="3">
    <source>
        <dbReference type="Proteomes" id="UP001652409"/>
    </source>
</evidence>
<dbReference type="InterPro" id="IPR015422">
    <property type="entry name" value="PyrdxlP-dep_Trfase_small"/>
</dbReference>
<keyword evidence="2" id="KW-0032">Aminotransferase</keyword>
<evidence type="ECO:0000256" key="1">
    <source>
        <dbReference type="RuleBase" id="RU004508"/>
    </source>
</evidence>
<keyword evidence="1" id="KW-0663">Pyridoxal phosphate</keyword>
<dbReference type="PANTHER" id="PTHR30244:SF34">
    <property type="entry name" value="DTDP-4-AMINO-4,6-DIDEOXYGALACTOSE TRANSAMINASE"/>
    <property type="match status" value="1"/>
</dbReference>
<reference evidence="2 3" key="1">
    <citation type="journal article" date="2021" name="ISME Commun">
        <title>Automated analysis of genomic sequences facilitates high-throughput and comprehensive description of bacteria.</title>
        <authorList>
            <person name="Hitch T.C.A."/>
        </authorList>
    </citation>
    <scope>NUCLEOTIDE SEQUENCE [LARGE SCALE GENOMIC DNA]</scope>
    <source>
        <strain evidence="2 3">Sanger_23</strain>
    </source>
</reference>
<name>A0ABT2TT12_9FIRM</name>
<dbReference type="EC" id="2.6.1.59" evidence="2"/>
<dbReference type="GO" id="GO:0019180">
    <property type="term" value="F:dTDP-4-amino-4,6-dideoxygalactose transaminase activity"/>
    <property type="evidence" value="ECO:0007669"/>
    <property type="project" value="UniProtKB-EC"/>
</dbReference>
<dbReference type="InterPro" id="IPR015421">
    <property type="entry name" value="PyrdxlP-dep_Trfase_major"/>
</dbReference>
<organism evidence="2 3">
    <name type="scientific">Blautia ammoniilytica</name>
    <dbReference type="NCBI Taxonomy" id="2981782"/>
    <lineage>
        <taxon>Bacteria</taxon>
        <taxon>Bacillati</taxon>
        <taxon>Bacillota</taxon>
        <taxon>Clostridia</taxon>
        <taxon>Lachnospirales</taxon>
        <taxon>Lachnospiraceae</taxon>
        <taxon>Blautia</taxon>
    </lineage>
</organism>
<dbReference type="Pfam" id="PF01041">
    <property type="entry name" value="DegT_DnrJ_EryC1"/>
    <property type="match status" value="1"/>
</dbReference>
<proteinExistence type="inferred from homology"/>
<dbReference type="CDD" id="cd00616">
    <property type="entry name" value="AHBA_syn"/>
    <property type="match status" value="1"/>
</dbReference>
<dbReference type="InterPro" id="IPR000653">
    <property type="entry name" value="DegT/StrS_aminotransferase"/>
</dbReference>
<evidence type="ECO:0000313" key="2">
    <source>
        <dbReference type="EMBL" id="MCU6765383.1"/>
    </source>
</evidence>
<protein>
    <submittedName>
        <fullName evidence="2">dTDP-4-amino-4,6-dideoxygalactose transaminase</fullName>
        <ecNumber evidence="2">2.6.1.59</ecNumber>
    </submittedName>
</protein>